<sequence>MQAFCAAIDWGTTSFRIWLMAEDGSVVSERRSNEGMTIAAETGFQTVLDTHMRALDAPQTLPVVICGMAGSRQGWQEARYLTVPSPLADIAAKAVRVNGPSRDIRILPGLARRETARPDVIRGEETQLLGAFSGSHASGLACMPGTHSKWVKVSNRSVTDFSTYMTGELFSLIARRSILRHAVGDADNCDPESGDFLQAVADAHANPSDLSRLLFSIRGGQLLYGREVTSSFERLSGLLIGSEVGAALSMQETREPIMLIASGKLAALYKSAFLSLGREIVMIDADEAVQRGLYYGARHFWPGTDTQADYG</sequence>
<name>A0ABT4VUG1_9HYPH</name>
<protein>
    <submittedName>
        <fullName evidence="1">2-dehydro-3-deoxygalactonokinase</fullName>
    </submittedName>
</protein>
<dbReference type="Gene3D" id="3.30.420.310">
    <property type="entry name" value="2-keto-3-deoxy-galactonokinase, C-terminal domain"/>
    <property type="match status" value="1"/>
</dbReference>
<organism evidence="1 2">
    <name type="scientific">Hoeflea poritis</name>
    <dbReference type="NCBI Taxonomy" id="2993659"/>
    <lineage>
        <taxon>Bacteria</taxon>
        <taxon>Pseudomonadati</taxon>
        <taxon>Pseudomonadota</taxon>
        <taxon>Alphaproteobacteria</taxon>
        <taxon>Hyphomicrobiales</taxon>
        <taxon>Rhizobiaceae</taxon>
        <taxon>Hoeflea</taxon>
    </lineage>
</organism>
<comment type="caution">
    <text evidence="1">The sequence shown here is derived from an EMBL/GenBank/DDBJ whole genome shotgun (WGS) entry which is preliminary data.</text>
</comment>
<dbReference type="Proteomes" id="UP001148313">
    <property type="component" value="Unassembled WGS sequence"/>
</dbReference>
<dbReference type="EMBL" id="JAPJZH010000014">
    <property type="protein sequence ID" value="MDA4847672.1"/>
    <property type="molecule type" value="Genomic_DNA"/>
</dbReference>
<accession>A0ABT4VUG1</accession>
<dbReference type="RefSeq" id="WP_271091507.1">
    <property type="nucleotide sequence ID" value="NZ_JAPJZH010000014.1"/>
</dbReference>
<dbReference type="InterPro" id="IPR007729">
    <property type="entry name" value="DGOK"/>
</dbReference>
<reference evidence="1" key="1">
    <citation type="submission" date="2022-11" db="EMBL/GenBank/DDBJ databases">
        <title>Hoeflea poritis sp. nov., isolated from scleractinian coral Porites lutea.</title>
        <authorList>
            <person name="Zhang G."/>
            <person name="Wei Q."/>
            <person name="Cai L."/>
        </authorList>
    </citation>
    <scope>NUCLEOTIDE SEQUENCE</scope>
    <source>
        <strain evidence="1">E7-10</strain>
    </source>
</reference>
<evidence type="ECO:0000313" key="1">
    <source>
        <dbReference type="EMBL" id="MDA4847672.1"/>
    </source>
</evidence>
<dbReference type="InterPro" id="IPR042258">
    <property type="entry name" value="DGOK_N"/>
</dbReference>
<gene>
    <name evidence="1" type="ORF">OOZ53_20090</name>
</gene>
<dbReference type="SUPFAM" id="SSF53067">
    <property type="entry name" value="Actin-like ATPase domain"/>
    <property type="match status" value="1"/>
</dbReference>
<dbReference type="CDD" id="cd24012">
    <property type="entry name" value="ASKHA_NBD_KDGal-kinase"/>
    <property type="match status" value="1"/>
</dbReference>
<dbReference type="InterPro" id="IPR043129">
    <property type="entry name" value="ATPase_NBD"/>
</dbReference>
<dbReference type="InterPro" id="IPR042257">
    <property type="entry name" value="DGOK_C"/>
</dbReference>
<evidence type="ECO:0000313" key="2">
    <source>
        <dbReference type="Proteomes" id="UP001148313"/>
    </source>
</evidence>
<keyword evidence="2" id="KW-1185">Reference proteome</keyword>
<dbReference type="Pfam" id="PF05035">
    <property type="entry name" value="DGOK"/>
    <property type="match status" value="1"/>
</dbReference>
<dbReference type="Gene3D" id="3.30.420.300">
    <property type="entry name" value="2-keto-3-deoxy-galactonokinase, substrate binding domain"/>
    <property type="match status" value="1"/>
</dbReference>
<proteinExistence type="predicted"/>